<reference evidence="1" key="1">
    <citation type="journal article" date="2023" name="Nat. Commun.">
        <title>Diploid and tetraploid genomes of Acorus and the evolution of monocots.</title>
        <authorList>
            <person name="Ma L."/>
            <person name="Liu K.W."/>
            <person name="Li Z."/>
            <person name="Hsiao Y.Y."/>
            <person name="Qi Y."/>
            <person name="Fu T."/>
            <person name="Tang G.D."/>
            <person name="Zhang D."/>
            <person name="Sun W.H."/>
            <person name="Liu D.K."/>
            <person name="Li Y."/>
            <person name="Chen G.Z."/>
            <person name="Liu X.D."/>
            <person name="Liao X.Y."/>
            <person name="Jiang Y.T."/>
            <person name="Yu X."/>
            <person name="Hao Y."/>
            <person name="Huang J."/>
            <person name="Zhao X.W."/>
            <person name="Ke S."/>
            <person name="Chen Y.Y."/>
            <person name="Wu W.L."/>
            <person name="Hsu J.L."/>
            <person name="Lin Y.F."/>
            <person name="Huang M.D."/>
            <person name="Li C.Y."/>
            <person name="Huang L."/>
            <person name="Wang Z.W."/>
            <person name="Zhao X."/>
            <person name="Zhong W.Y."/>
            <person name="Peng D.H."/>
            <person name="Ahmad S."/>
            <person name="Lan S."/>
            <person name="Zhang J.S."/>
            <person name="Tsai W.C."/>
            <person name="Van de Peer Y."/>
            <person name="Liu Z.J."/>
        </authorList>
    </citation>
    <scope>NUCLEOTIDE SEQUENCE</scope>
    <source>
        <strain evidence="1">SCP</strain>
    </source>
</reference>
<accession>A0AAV9A1H6</accession>
<evidence type="ECO:0000313" key="1">
    <source>
        <dbReference type="EMBL" id="KAK1257589.1"/>
    </source>
</evidence>
<dbReference type="AlphaFoldDB" id="A0AAV9A1H6"/>
<dbReference type="EMBL" id="JAUJYN010000039">
    <property type="protein sequence ID" value="KAK1257589.1"/>
    <property type="molecule type" value="Genomic_DNA"/>
</dbReference>
<dbReference type="Proteomes" id="UP001179952">
    <property type="component" value="Unassembled WGS sequence"/>
</dbReference>
<name>A0AAV9A1H6_ACOGR</name>
<sequence>MRDKMRNGHGSAGSSVAVGERDGRCSLFFSPGGASGRVIFFVFVEMKREREKGVGEKKSLYVVHLVTWSPPLLEK</sequence>
<gene>
    <name evidence="1" type="ORF">QJS04_geneDACA014378</name>
</gene>
<keyword evidence="2" id="KW-1185">Reference proteome</keyword>
<reference evidence="1" key="2">
    <citation type="submission" date="2023-06" db="EMBL/GenBank/DDBJ databases">
        <authorList>
            <person name="Ma L."/>
            <person name="Liu K.-W."/>
            <person name="Li Z."/>
            <person name="Hsiao Y.-Y."/>
            <person name="Qi Y."/>
            <person name="Fu T."/>
            <person name="Tang G."/>
            <person name="Zhang D."/>
            <person name="Sun W.-H."/>
            <person name="Liu D.-K."/>
            <person name="Li Y."/>
            <person name="Chen G.-Z."/>
            <person name="Liu X.-D."/>
            <person name="Liao X.-Y."/>
            <person name="Jiang Y.-T."/>
            <person name="Yu X."/>
            <person name="Hao Y."/>
            <person name="Huang J."/>
            <person name="Zhao X.-W."/>
            <person name="Ke S."/>
            <person name="Chen Y.-Y."/>
            <person name="Wu W.-L."/>
            <person name="Hsu J.-L."/>
            <person name="Lin Y.-F."/>
            <person name="Huang M.-D."/>
            <person name="Li C.-Y."/>
            <person name="Huang L."/>
            <person name="Wang Z.-W."/>
            <person name="Zhao X."/>
            <person name="Zhong W.-Y."/>
            <person name="Peng D.-H."/>
            <person name="Ahmad S."/>
            <person name="Lan S."/>
            <person name="Zhang J.-S."/>
            <person name="Tsai W.-C."/>
            <person name="Van De Peer Y."/>
            <person name="Liu Z.-J."/>
        </authorList>
    </citation>
    <scope>NUCLEOTIDE SEQUENCE</scope>
    <source>
        <strain evidence="1">SCP</strain>
        <tissue evidence="1">Leaves</tissue>
    </source>
</reference>
<protein>
    <submittedName>
        <fullName evidence="1">Uncharacterized protein</fullName>
    </submittedName>
</protein>
<proteinExistence type="predicted"/>
<evidence type="ECO:0000313" key="2">
    <source>
        <dbReference type="Proteomes" id="UP001179952"/>
    </source>
</evidence>
<comment type="caution">
    <text evidence="1">The sequence shown here is derived from an EMBL/GenBank/DDBJ whole genome shotgun (WGS) entry which is preliminary data.</text>
</comment>
<organism evidence="1 2">
    <name type="scientific">Acorus gramineus</name>
    <name type="common">Dwarf sweet flag</name>
    <dbReference type="NCBI Taxonomy" id="55184"/>
    <lineage>
        <taxon>Eukaryota</taxon>
        <taxon>Viridiplantae</taxon>
        <taxon>Streptophyta</taxon>
        <taxon>Embryophyta</taxon>
        <taxon>Tracheophyta</taxon>
        <taxon>Spermatophyta</taxon>
        <taxon>Magnoliopsida</taxon>
        <taxon>Liliopsida</taxon>
        <taxon>Acoraceae</taxon>
        <taxon>Acorus</taxon>
    </lineage>
</organism>